<proteinExistence type="predicted"/>
<dbReference type="SMART" id="SM00347">
    <property type="entry name" value="HTH_MARR"/>
    <property type="match status" value="1"/>
</dbReference>
<organism evidence="2 3">
    <name type="scientific">Propionibacterium ruminifibrarum</name>
    <dbReference type="NCBI Taxonomy" id="1962131"/>
    <lineage>
        <taxon>Bacteria</taxon>
        <taxon>Bacillati</taxon>
        <taxon>Actinomycetota</taxon>
        <taxon>Actinomycetes</taxon>
        <taxon>Propionibacteriales</taxon>
        <taxon>Propionibacteriaceae</taxon>
        <taxon>Propionibacterium</taxon>
    </lineage>
</organism>
<dbReference type="AlphaFoldDB" id="A0A375I309"/>
<accession>A0A375I309</accession>
<feature type="domain" description="HTH marR-type" evidence="1">
    <location>
        <begin position="36"/>
        <end position="177"/>
    </location>
</feature>
<dbReference type="InterPro" id="IPR036390">
    <property type="entry name" value="WH_DNA-bd_sf"/>
</dbReference>
<dbReference type="Pfam" id="PF12802">
    <property type="entry name" value="MarR_2"/>
    <property type="match status" value="1"/>
</dbReference>
<keyword evidence="3" id="KW-1185">Reference proteome</keyword>
<protein>
    <submittedName>
        <fullName evidence="2">MarR-type HTH domain profile</fullName>
    </submittedName>
</protein>
<evidence type="ECO:0000259" key="1">
    <source>
        <dbReference type="PROSITE" id="PS50995"/>
    </source>
</evidence>
<dbReference type="SUPFAM" id="SSF46785">
    <property type="entry name" value="Winged helix' DNA-binding domain"/>
    <property type="match status" value="1"/>
</dbReference>
<dbReference type="Proteomes" id="UP000265962">
    <property type="component" value="Unassembled WGS sequence"/>
</dbReference>
<dbReference type="InterPro" id="IPR036388">
    <property type="entry name" value="WH-like_DNA-bd_sf"/>
</dbReference>
<gene>
    <name evidence="2" type="ORF">PROPJV5_1498</name>
</gene>
<evidence type="ECO:0000313" key="3">
    <source>
        <dbReference type="Proteomes" id="UP000265962"/>
    </source>
</evidence>
<reference evidence="3" key="1">
    <citation type="submission" date="2018-02" db="EMBL/GenBank/DDBJ databases">
        <authorList>
            <person name="Hornung B."/>
        </authorList>
    </citation>
    <scope>NUCLEOTIDE SEQUENCE [LARGE SCALE GENOMIC DNA]</scope>
</reference>
<dbReference type="InterPro" id="IPR039422">
    <property type="entry name" value="MarR/SlyA-like"/>
</dbReference>
<dbReference type="EMBL" id="OMOH01000005">
    <property type="protein sequence ID" value="SPF68518.1"/>
    <property type="molecule type" value="Genomic_DNA"/>
</dbReference>
<dbReference type="Gene3D" id="1.10.10.10">
    <property type="entry name" value="Winged helix-like DNA-binding domain superfamily/Winged helix DNA-binding domain"/>
    <property type="match status" value="1"/>
</dbReference>
<dbReference type="GO" id="GO:0006950">
    <property type="term" value="P:response to stress"/>
    <property type="evidence" value="ECO:0007669"/>
    <property type="project" value="TreeGrafter"/>
</dbReference>
<sequence length="179" mass="19847">MSHDVVDRGRGDEFGDEVDALVADWRRERPELDVSSLEIWSRISRLAAILVRERASAYAEHGLAVWEFDVLSALRKLGAPYRTSVGTLIRDNHVTSGTMTNRLDHLAGRGMITRHADPHDLRSKTIELTPLGLERVDAAIESLVAAESRMLDGIDLDRDGLVGQLRLLLTTQERALGDG</sequence>
<dbReference type="RefSeq" id="WP_239018428.1">
    <property type="nucleotide sequence ID" value="NZ_OMOH01000005.1"/>
</dbReference>
<dbReference type="PROSITE" id="PS50995">
    <property type="entry name" value="HTH_MARR_2"/>
    <property type="match status" value="1"/>
</dbReference>
<dbReference type="PANTHER" id="PTHR33164">
    <property type="entry name" value="TRANSCRIPTIONAL REGULATOR, MARR FAMILY"/>
    <property type="match status" value="1"/>
</dbReference>
<dbReference type="GO" id="GO:0003700">
    <property type="term" value="F:DNA-binding transcription factor activity"/>
    <property type="evidence" value="ECO:0007669"/>
    <property type="project" value="InterPro"/>
</dbReference>
<evidence type="ECO:0000313" key="2">
    <source>
        <dbReference type="EMBL" id="SPF68518.1"/>
    </source>
</evidence>
<dbReference type="InterPro" id="IPR000835">
    <property type="entry name" value="HTH_MarR-typ"/>
</dbReference>
<name>A0A375I309_9ACTN</name>
<dbReference type="PANTHER" id="PTHR33164:SF104">
    <property type="entry name" value="TRANSCRIPTIONAL REGULATORY PROTEIN"/>
    <property type="match status" value="1"/>
</dbReference>